<organism evidence="2 3">
    <name type="scientific">Austropuccinia psidii MF-1</name>
    <dbReference type="NCBI Taxonomy" id="1389203"/>
    <lineage>
        <taxon>Eukaryota</taxon>
        <taxon>Fungi</taxon>
        <taxon>Dikarya</taxon>
        <taxon>Basidiomycota</taxon>
        <taxon>Pucciniomycotina</taxon>
        <taxon>Pucciniomycetes</taxon>
        <taxon>Pucciniales</taxon>
        <taxon>Sphaerophragmiaceae</taxon>
        <taxon>Austropuccinia</taxon>
    </lineage>
</organism>
<comment type="caution">
    <text evidence="2">The sequence shown here is derived from an EMBL/GenBank/DDBJ whole genome shotgun (WGS) entry which is preliminary data.</text>
</comment>
<dbReference type="InterPro" id="IPR016197">
    <property type="entry name" value="Chromo-like_dom_sf"/>
</dbReference>
<dbReference type="PANTHER" id="PTHR46148">
    <property type="entry name" value="CHROMO DOMAIN-CONTAINING PROTEIN"/>
    <property type="match status" value="1"/>
</dbReference>
<reference evidence="2" key="1">
    <citation type="submission" date="2021-03" db="EMBL/GenBank/DDBJ databases">
        <title>Draft genome sequence of rust myrtle Austropuccinia psidii MF-1, a brazilian biotype.</title>
        <authorList>
            <person name="Quecine M.C."/>
            <person name="Pachon D.M.R."/>
            <person name="Bonatelli M.L."/>
            <person name="Correr F.H."/>
            <person name="Franceschini L.M."/>
            <person name="Leite T.F."/>
            <person name="Margarido G.R.A."/>
            <person name="Almeida C.A."/>
            <person name="Ferrarezi J.A."/>
            <person name="Labate C.A."/>
        </authorList>
    </citation>
    <scope>NUCLEOTIDE SEQUENCE</scope>
    <source>
        <strain evidence="2">MF-1</strain>
    </source>
</reference>
<evidence type="ECO:0000313" key="2">
    <source>
        <dbReference type="EMBL" id="MBW0551250.1"/>
    </source>
</evidence>
<name>A0A9Q3IVZ6_9BASI</name>
<feature type="domain" description="Chromo" evidence="1">
    <location>
        <begin position="144"/>
        <end position="193"/>
    </location>
</feature>
<sequence>MYVSYNQDDWHIWLPLAESSYNNAEHSSHLAKEELVLAIRQFKKFADGDRKIPPDFQPGEKVWIASKNIKTKRPTKKHSERWLGPFEVFKKIGSHECHLKLPQKWKAVHPVFHVSLLEPVKKSTVLNQHQLQPMPVLVEEQEEWGVAQILDSKLKRGKLLYLVEWRGFSEDPERTTWEPASNLTSSPDLVMDFSHFVPG</sequence>
<dbReference type="EMBL" id="AVOT02057072">
    <property type="protein sequence ID" value="MBW0551250.1"/>
    <property type="molecule type" value="Genomic_DNA"/>
</dbReference>
<accession>A0A9Q3IVZ6</accession>
<dbReference type="InterPro" id="IPR023780">
    <property type="entry name" value="Chromo_domain"/>
</dbReference>
<evidence type="ECO:0000259" key="1">
    <source>
        <dbReference type="PROSITE" id="PS50013"/>
    </source>
</evidence>
<dbReference type="Pfam" id="PF00385">
    <property type="entry name" value="Chromo"/>
    <property type="match status" value="1"/>
</dbReference>
<dbReference type="PROSITE" id="PS50013">
    <property type="entry name" value="CHROMO_2"/>
    <property type="match status" value="1"/>
</dbReference>
<dbReference type="CDD" id="cd00024">
    <property type="entry name" value="CD_CSD"/>
    <property type="match status" value="1"/>
</dbReference>
<protein>
    <recommendedName>
        <fullName evidence="1">Chromo domain-containing protein</fullName>
    </recommendedName>
</protein>
<keyword evidence="3" id="KW-1185">Reference proteome</keyword>
<dbReference type="Pfam" id="PF24626">
    <property type="entry name" value="SH3_Tf2-1"/>
    <property type="match status" value="1"/>
</dbReference>
<gene>
    <name evidence="2" type="ORF">O181_090965</name>
</gene>
<dbReference type="InterPro" id="IPR000953">
    <property type="entry name" value="Chromo/chromo_shadow_dom"/>
</dbReference>
<proteinExistence type="predicted"/>
<dbReference type="Proteomes" id="UP000765509">
    <property type="component" value="Unassembled WGS sequence"/>
</dbReference>
<dbReference type="AlphaFoldDB" id="A0A9Q3IVZ6"/>
<dbReference type="InterPro" id="IPR056924">
    <property type="entry name" value="SH3_Tf2-1"/>
</dbReference>
<dbReference type="Gene3D" id="2.40.50.40">
    <property type="match status" value="1"/>
</dbReference>
<dbReference type="OrthoDB" id="3647690at2759"/>
<evidence type="ECO:0000313" key="3">
    <source>
        <dbReference type="Proteomes" id="UP000765509"/>
    </source>
</evidence>
<dbReference type="GO" id="GO:0006338">
    <property type="term" value="P:chromatin remodeling"/>
    <property type="evidence" value="ECO:0007669"/>
    <property type="project" value="UniProtKB-ARBA"/>
</dbReference>
<dbReference type="PANTHER" id="PTHR46148:SF57">
    <property type="entry name" value="OS12G0499874 PROTEIN"/>
    <property type="match status" value="1"/>
</dbReference>
<dbReference type="SUPFAM" id="SSF54160">
    <property type="entry name" value="Chromo domain-like"/>
    <property type="match status" value="1"/>
</dbReference>